<dbReference type="AlphaFoldDB" id="A0A9P0QTE2"/>
<evidence type="ECO:0000259" key="4">
    <source>
        <dbReference type="Pfam" id="PF20772"/>
    </source>
</evidence>
<name>A0A9P0QTE2_9ASCO</name>
<evidence type="ECO:0000313" key="6">
    <source>
        <dbReference type="Proteomes" id="UP000837801"/>
    </source>
</evidence>
<dbReference type="InterPro" id="IPR048300">
    <property type="entry name" value="TACO1_YebC-like_2nd/3rd_dom"/>
</dbReference>
<comment type="caution">
    <text evidence="5">The sequence shown here is derived from an EMBL/GenBank/DDBJ whole genome shotgun (WGS) entry which is preliminary data.</text>
</comment>
<accession>A0A9P0QTE2</accession>
<feature type="domain" description="TACO1/YebC-like N-terminal" evidence="4">
    <location>
        <begin position="32"/>
        <end position="101"/>
    </location>
</feature>
<dbReference type="Gene3D" id="3.30.70.980">
    <property type="match status" value="2"/>
</dbReference>
<protein>
    <submittedName>
        <fullName evidence="5">Probable transcriptional regulatory protein HAH1</fullName>
    </submittedName>
</protein>
<evidence type="ECO:0000256" key="2">
    <source>
        <dbReference type="ARBA" id="ARBA00008724"/>
    </source>
</evidence>
<dbReference type="InterPro" id="IPR017856">
    <property type="entry name" value="Integrase-like_N"/>
</dbReference>
<dbReference type="FunFam" id="1.10.10.200:FF:000002">
    <property type="entry name" value="Probable transcriptional regulatory protein CLM62_37755"/>
    <property type="match status" value="1"/>
</dbReference>
<proteinExistence type="inferred from homology"/>
<dbReference type="GO" id="GO:0005739">
    <property type="term" value="C:mitochondrion"/>
    <property type="evidence" value="ECO:0007669"/>
    <property type="project" value="UniProtKB-SubCell"/>
</dbReference>
<dbReference type="SUPFAM" id="SSF75625">
    <property type="entry name" value="YebC-like"/>
    <property type="match status" value="1"/>
</dbReference>
<dbReference type="HAMAP" id="MF_00693">
    <property type="entry name" value="Transcrip_reg_TACO1"/>
    <property type="match status" value="1"/>
</dbReference>
<dbReference type="OrthoDB" id="2017544at2759"/>
<dbReference type="Proteomes" id="UP000837801">
    <property type="component" value="Unassembled WGS sequence"/>
</dbReference>
<dbReference type="InterPro" id="IPR026564">
    <property type="entry name" value="Transcrip_reg_TACO1-like_dom3"/>
</dbReference>
<sequence length="277" mass="30653">MISVLKRSRITVSLRECRFGLHTSAVSLAGHSKWANIRHDKAKNDARRSKEAYQMASRISSSVRQSGVDGNAQLATLVEKAKKMSVTKKIIENAIKRGKGESTGDTVQTFDVSYEFMGPGAVAIIVEATTDNKTRTVNLVKHALSKFNASASGCSYLFQRKGWIIFEPKDPKNETLDDILEVAIDIGAEDVESFNDTENEYPGETLYKVITEPSEVASISNKLSEQGYKLKDVATGFVADPDSAVDFPEDHAKAFEKAMNLLDEVQEVTNYYTNIRE</sequence>
<keyword evidence="6" id="KW-1185">Reference proteome</keyword>
<reference evidence="5" key="1">
    <citation type="submission" date="2022-03" db="EMBL/GenBank/DDBJ databases">
        <authorList>
            <person name="Legras J.-L."/>
            <person name="Devillers H."/>
            <person name="Grondin C."/>
        </authorList>
    </citation>
    <scope>NUCLEOTIDE SEQUENCE</scope>
    <source>
        <strain evidence="5">CLIB 1423</strain>
    </source>
</reference>
<comment type="similarity">
    <text evidence="2">Belongs to the TACO1 family.</text>
</comment>
<dbReference type="InterPro" id="IPR049083">
    <property type="entry name" value="TACO1_YebC_N"/>
</dbReference>
<dbReference type="PANTHER" id="PTHR12532">
    <property type="entry name" value="TRANSLATIONAL ACTIVATOR OF CYTOCHROME C OXIDASE 1"/>
    <property type="match status" value="1"/>
</dbReference>
<gene>
    <name evidence="5" type="ORF">CLIB1423_18S00672</name>
</gene>
<dbReference type="EMBL" id="CAKXYY010000018">
    <property type="protein sequence ID" value="CAH2354654.1"/>
    <property type="molecule type" value="Genomic_DNA"/>
</dbReference>
<dbReference type="PANTHER" id="PTHR12532:SF0">
    <property type="entry name" value="TRANSLATIONAL ACTIVATOR OF CYTOCHROME C OXIDASE 1"/>
    <property type="match status" value="1"/>
</dbReference>
<dbReference type="InterPro" id="IPR029072">
    <property type="entry name" value="YebC-like"/>
</dbReference>
<feature type="domain" description="TACO1/YebC-like second and third" evidence="3">
    <location>
        <begin position="112"/>
        <end position="275"/>
    </location>
</feature>
<evidence type="ECO:0000313" key="5">
    <source>
        <dbReference type="EMBL" id="CAH2354654.1"/>
    </source>
</evidence>
<dbReference type="InterPro" id="IPR002876">
    <property type="entry name" value="Transcrip_reg_TACO1-like"/>
</dbReference>
<dbReference type="Pfam" id="PF20772">
    <property type="entry name" value="TACO1_YebC_N"/>
    <property type="match status" value="1"/>
</dbReference>
<evidence type="ECO:0000256" key="1">
    <source>
        <dbReference type="ARBA" id="ARBA00004173"/>
    </source>
</evidence>
<organism evidence="5 6">
    <name type="scientific">[Candida] railenensis</name>
    <dbReference type="NCBI Taxonomy" id="45579"/>
    <lineage>
        <taxon>Eukaryota</taxon>
        <taxon>Fungi</taxon>
        <taxon>Dikarya</taxon>
        <taxon>Ascomycota</taxon>
        <taxon>Saccharomycotina</taxon>
        <taxon>Pichiomycetes</taxon>
        <taxon>Debaryomycetaceae</taxon>
        <taxon>Kurtzmaniella</taxon>
    </lineage>
</organism>
<dbReference type="Pfam" id="PF01709">
    <property type="entry name" value="Transcrip_reg"/>
    <property type="match status" value="1"/>
</dbReference>
<dbReference type="Gene3D" id="1.10.10.200">
    <property type="match status" value="1"/>
</dbReference>
<evidence type="ECO:0000259" key="3">
    <source>
        <dbReference type="Pfam" id="PF01709"/>
    </source>
</evidence>
<comment type="subcellular location">
    <subcellularLocation>
        <location evidence="1">Mitochondrion</location>
    </subcellularLocation>
</comment>